<dbReference type="InterPro" id="IPR027417">
    <property type="entry name" value="P-loop_NTPase"/>
</dbReference>
<evidence type="ECO:0000313" key="9">
    <source>
        <dbReference type="Proteomes" id="UP000054350"/>
    </source>
</evidence>
<dbReference type="Pfam" id="PF10236">
    <property type="entry name" value="DAP3"/>
    <property type="match status" value="1"/>
</dbReference>
<keyword evidence="3" id="KW-0809">Transit peptide</keyword>
<gene>
    <name evidence="8" type="ORF">AMAG_00943</name>
</gene>
<dbReference type="OrthoDB" id="274828at2759"/>
<dbReference type="PANTHER" id="PTHR12810:SF0">
    <property type="entry name" value="SMALL RIBOSOMAL SUBUNIT PROTEIN MS29"/>
    <property type="match status" value="1"/>
</dbReference>
<evidence type="ECO:0000256" key="5">
    <source>
        <dbReference type="ARBA" id="ARBA00023128"/>
    </source>
</evidence>
<comment type="subcellular location">
    <subcellularLocation>
        <location evidence="1">Mitochondrion</location>
    </subcellularLocation>
</comment>
<evidence type="ECO:0000313" key="8">
    <source>
        <dbReference type="EMBL" id="KNE55006.1"/>
    </source>
</evidence>
<keyword evidence="5" id="KW-0496">Mitochondrion</keyword>
<keyword evidence="4" id="KW-0689">Ribosomal protein</keyword>
<dbReference type="GO" id="GO:0005763">
    <property type="term" value="C:mitochondrial small ribosomal subunit"/>
    <property type="evidence" value="ECO:0007669"/>
    <property type="project" value="TreeGrafter"/>
</dbReference>
<protein>
    <recommendedName>
        <fullName evidence="7">Small ribosomal subunit protein mS29</fullName>
    </recommendedName>
</protein>
<sequence>MSALKVAGGVASQFLESPSARGGLLIRAAVNSALATQKTSKKALVFDGPSGAGKTCALEQAVSSYTNENPESVVVHVTNAGEWVDGRYPYGRAENGKWQLPTASSVFLQNLLAANKKSTKDLMTTAKYSFGQQLVDANSPLTALISLGANSNDMSTDVSEAVLEELGKHENVLVAIDHVNALFAKSAYFNQKSVPLHASHFALCKAFYPFFENKTKATVVGATCKTDTRFSDRKLQSLSTVDIVQLPPYTKGEAQMVHDMYLETKVINAPVQVDRLLLLSGGNPAKFLKYALNPRAF</sequence>
<dbReference type="EMBL" id="GG745328">
    <property type="protein sequence ID" value="KNE55006.1"/>
    <property type="molecule type" value="Genomic_DNA"/>
</dbReference>
<dbReference type="AlphaFoldDB" id="A0A0L0RY91"/>
<evidence type="ECO:0000256" key="3">
    <source>
        <dbReference type="ARBA" id="ARBA00022946"/>
    </source>
</evidence>
<organism evidence="8 9">
    <name type="scientific">Allomyces macrogynus (strain ATCC 38327)</name>
    <name type="common">Allomyces javanicus var. macrogynus</name>
    <dbReference type="NCBI Taxonomy" id="578462"/>
    <lineage>
        <taxon>Eukaryota</taxon>
        <taxon>Fungi</taxon>
        <taxon>Fungi incertae sedis</taxon>
        <taxon>Blastocladiomycota</taxon>
        <taxon>Blastocladiomycetes</taxon>
        <taxon>Blastocladiales</taxon>
        <taxon>Blastocladiaceae</taxon>
        <taxon>Allomyces</taxon>
    </lineage>
</organism>
<dbReference type="Proteomes" id="UP000054350">
    <property type="component" value="Unassembled WGS sequence"/>
</dbReference>
<reference evidence="9" key="2">
    <citation type="submission" date="2009-11" db="EMBL/GenBank/DDBJ databases">
        <title>The Genome Sequence of Allomyces macrogynus strain ATCC 38327.</title>
        <authorList>
            <consortium name="The Broad Institute Genome Sequencing Platform"/>
            <person name="Russ C."/>
            <person name="Cuomo C."/>
            <person name="Shea T."/>
            <person name="Young S.K."/>
            <person name="Zeng Q."/>
            <person name="Koehrsen M."/>
            <person name="Haas B."/>
            <person name="Borodovsky M."/>
            <person name="Guigo R."/>
            <person name="Alvarado L."/>
            <person name="Berlin A."/>
            <person name="Borenstein D."/>
            <person name="Chen Z."/>
            <person name="Engels R."/>
            <person name="Freedman E."/>
            <person name="Gellesch M."/>
            <person name="Goldberg J."/>
            <person name="Griggs A."/>
            <person name="Gujja S."/>
            <person name="Heiman D."/>
            <person name="Hepburn T."/>
            <person name="Howarth C."/>
            <person name="Jen D."/>
            <person name="Larson L."/>
            <person name="Lewis B."/>
            <person name="Mehta T."/>
            <person name="Park D."/>
            <person name="Pearson M."/>
            <person name="Roberts A."/>
            <person name="Saif S."/>
            <person name="Shenoy N."/>
            <person name="Sisk P."/>
            <person name="Stolte C."/>
            <person name="Sykes S."/>
            <person name="Walk T."/>
            <person name="White J."/>
            <person name="Yandava C."/>
            <person name="Burger G."/>
            <person name="Gray M.W."/>
            <person name="Holland P.W.H."/>
            <person name="King N."/>
            <person name="Lang F.B.F."/>
            <person name="Roger A.J."/>
            <person name="Ruiz-Trillo I."/>
            <person name="Lander E."/>
            <person name="Nusbaum C."/>
        </authorList>
    </citation>
    <scope>NUCLEOTIDE SEQUENCE [LARGE SCALE GENOMIC DNA]</scope>
    <source>
        <strain evidence="9">ATCC 38327</strain>
    </source>
</reference>
<evidence type="ECO:0000256" key="4">
    <source>
        <dbReference type="ARBA" id="ARBA00022980"/>
    </source>
</evidence>
<dbReference type="Gene3D" id="3.40.50.300">
    <property type="entry name" value="P-loop containing nucleotide triphosphate hydrolases"/>
    <property type="match status" value="1"/>
</dbReference>
<dbReference type="InterPro" id="IPR019368">
    <property type="entry name" value="Ribosomal_mS29"/>
</dbReference>
<dbReference type="eggNOG" id="KOG3928">
    <property type="taxonomic scope" value="Eukaryota"/>
</dbReference>
<dbReference type="PANTHER" id="PTHR12810">
    <property type="entry name" value="MITOCHONDRIAL 28S RIBOSOMAL PROTEIN S29"/>
    <property type="match status" value="1"/>
</dbReference>
<proteinExistence type="inferred from homology"/>
<evidence type="ECO:0000256" key="1">
    <source>
        <dbReference type="ARBA" id="ARBA00004173"/>
    </source>
</evidence>
<keyword evidence="6" id="KW-0687">Ribonucleoprotein</keyword>
<evidence type="ECO:0000256" key="2">
    <source>
        <dbReference type="ARBA" id="ARBA00009863"/>
    </source>
</evidence>
<dbReference type="VEuPathDB" id="FungiDB:AMAG_00943"/>
<dbReference type="SUPFAM" id="SSF52540">
    <property type="entry name" value="P-loop containing nucleoside triphosphate hydrolases"/>
    <property type="match status" value="1"/>
</dbReference>
<evidence type="ECO:0000256" key="6">
    <source>
        <dbReference type="ARBA" id="ARBA00023274"/>
    </source>
</evidence>
<comment type="similarity">
    <text evidence="2">Belongs to the mitochondrion-specific ribosomal protein mS29 family.</text>
</comment>
<dbReference type="STRING" id="578462.A0A0L0RY91"/>
<name>A0A0L0RY91_ALLM3</name>
<reference evidence="8 9" key="1">
    <citation type="submission" date="2009-11" db="EMBL/GenBank/DDBJ databases">
        <title>Annotation of Allomyces macrogynus ATCC 38327.</title>
        <authorList>
            <consortium name="The Broad Institute Genome Sequencing Platform"/>
            <person name="Russ C."/>
            <person name="Cuomo C."/>
            <person name="Burger G."/>
            <person name="Gray M.W."/>
            <person name="Holland P.W.H."/>
            <person name="King N."/>
            <person name="Lang F.B.F."/>
            <person name="Roger A.J."/>
            <person name="Ruiz-Trillo I."/>
            <person name="Young S.K."/>
            <person name="Zeng Q."/>
            <person name="Gargeya S."/>
            <person name="Fitzgerald M."/>
            <person name="Haas B."/>
            <person name="Abouelleil A."/>
            <person name="Alvarado L."/>
            <person name="Arachchi H.M."/>
            <person name="Berlin A."/>
            <person name="Chapman S.B."/>
            <person name="Gearin G."/>
            <person name="Goldberg J."/>
            <person name="Griggs A."/>
            <person name="Gujja S."/>
            <person name="Hansen M."/>
            <person name="Heiman D."/>
            <person name="Howarth C."/>
            <person name="Larimer J."/>
            <person name="Lui A."/>
            <person name="MacDonald P.J.P."/>
            <person name="McCowen C."/>
            <person name="Montmayeur A."/>
            <person name="Murphy C."/>
            <person name="Neiman D."/>
            <person name="Pearson M."/>
            <person name="Priest M."/>
            <person name="Roberts A."/>
            <person name="Saif S."/>
            <person name="Shea T."/>
            <person name="Sisk P."/>
            <person name="Stolte C."/>
            <person name="Sykes S."/>
            <person name="Wortman J."/>
            <person name="Nusbaum C."/>
            <person name="Birren B."/>
        </authorList>
    </citation>
    <scope>NUCLEOTIDE SEQUENCE [LARGE SCALE GENOMIC DNA]</scope>
    <source>
        <strain evidence="8 9">ATCC 38327</strain>
    </source>
</reference>
<accession>A0A0L0RY91</accession>
<evidence type="ECO:0000256" key="7">
    <source>
        <dbReference type="ARBA" id="ARBA00035140"/>
    </source>
</evidence>
<keyword evidence="9" id="KW-1185">Reference proteome</keyword>
<dbReference type="GO" id="GO:0003735">
    <property type="term" value="F:structural constituent of ribosome"/>
    <property type="evidence" value="ECO:0007669"/>
    <property type="project" value="TreeGrafter"/>
</dbReference>